<evidence type="ECO:0000313" key="2">
    <source>
        <dbReference type="Proteomes" id="UP001352852"/>
    </source>
</evidence>
<comment type="caution">
    <text evidence="1">The sequence shown here is derived from an EMBL/GenBank/DDBJ whole genome shotgun (WGS) entry which is preliminary data.</text>
</comment>
<reference evidence="1 2" key="1">
    <citation type="submission" date="2021-06" db="EMBL/GenBank/DDBJ databases">
        <authorList>
            <person name="Palmer J.M."/>
        </authorList>
    </citation>
    <scope>NUCLEOTIDE SEQUENCE [LARGE SCALE GENOMIC DNA]</scope>
    <source>
        <strain evidence="1 2">CL_MEX2019</strain>
        <tissue evidence="1">Muscle</tissue>
    </source>
</reference>
<keyword evidence="2" id="KW-1185">Reference proteome</keyword>
<protein>
    <submittedName>
        <fullName evidence="1">Uncharacterized protein</fullName>
    </submittedName>
</protein>
<name>A0ABU7DMJ1_9TELE</name>
<sequence length="118" mass="13022">MIALLAPEILRLGVSFTVNVSREVKSLCCLGNPLLFGGLLLSPISMRLQSKTVKLCNSSRRRNSQLRQLNDIGGCHACSQGSQDKERKHKAELVNLCQLSSRSKRLLNTDFIAVVSKL</sequence>
<organism evidence="1 2">
    <name type="scientific">Characodon lateralis</name>
    <dbReference type="NCBI Taxonomy" id="208331"/>
    <lineage>
        <taxon>Eukaryota</taxon>
        <taxon>Metazoa</taxon>
        <taxon>Chordata</taxon>
        <taxon>Craniata</taxon>
        <taxon>Vertebrata</taxon>
        <taxon>Euteleostomi</taxon>
        <taxon>Actinopterygii</taxon>
        <taxon>Neopterygii</taxon>
        <taxon>Teleostei</taxon>
        <taxon>Neoteleostei</taxon>
        <taxon>Acanthomorphata</taxon>
        <taxon>Ovalentaria</taxon>
        <taxon>Atherinomorphae</taxon>
        <taxon>Cyprinodontiformes</taxon>
        <taxon>Goodeidae</taxon>
        <taxon>Characodon</taxon>
    </lineage>
</organism>
<dbReference type="EMBL" id="JAHUTJ010032852">
    <property type="protein sequence ID" value="MED6276293.1"/>
    <property type="molecule type" value="Genomic_DNA"/>
</dbReference>
<evidence type="ECO:0000313" key="1">
    <source>
        <dbReference type="EMBL" id="MED6276293.1"/>
    </source>
</evidence>
<gene>
    <name evidence="1" type="ORF">CHARACLAT_001642</name>
</gene>
<accession>A0ABU7DMJ1</accession>
<dbReference type="Proteomes" id="UP001352852">
    <property type="component" value="Unassembled WGS sequence"/>
</dbReference>
<proteinExistence type="predicted"/>